<sequence length="2301" mass="259703">MFSPRQLCRCFLSLLIFAVAPRTSDSKLVTSLPGFHGRLPFNLHTGYVEVDEGTELFYYFVESDTRAEEAPFLLWLTGGDRCSVFSGLANEIGPVRFVEEPYNSSLPRLQINPNSWTQVAHILFVDSPVGAGFSFSTKPEGYHVGDVSSSLQIHDFLIKWFSDHPKYHQNPFYIGGDSYAGKLIPFIAHIISQGIQAGNTPTLNLKGYLVGNPSTGEIIDTSSRVPYAHGVGIISDQLYETILEHCKGLDYMLPSNVPCAQALDTFHHLMSQVQGAHILLDTCVYASAPTGPATDTKSEYSSDSGRRILVGNPPARPPFGCITYKNYLSYFWANAEVTRDALGIKEGSVEEWVRCHNGDLPYSIDLRSSIEYHRNLTANGGYRALVYSGDHDSLVPHLGTQAWIRSLGFPVVRDWRAWHLNGQSAGFTLTYSNNMTFATIKGGGHTAPEYEPESPTSPEQQQLKLEARRSSQTIAIDWSSPEPRRGTRVFYTLDNLASTPSHDRRRPPRLRPPTSPAQHALSPVDDDDARPSDLHLIHRLAFTVPFRIMAPPSINFNQFLEKEKLKGNGSNFTDWSRHVRIFLTGVSMQYVLEAPLGPPPPPAVSEDIKNVYETRVTRYSEIQCAILCSLEAELQKRFEHHDPCEMMRELKLIFETHAAVESYEASKQFFNCMMEEGSSVSEHMFAMSGHAKKLSDLGIVIPNKLGIHRVLQSLPPSYKNFVMNYNMQNMNKELPELFSMLKSAEVEIKKENQVLMVNKTTSFKKQGKPNKGNFKKGGKKVAAPPEKPKAGPKPETVCYYCQGKGHWKRNCTKYLADLKSGHAKKKGIFDIHVIDVYLTGSRSSAWVFDTGSVAHICNSKQELRNKRSLARDEVTMRVGNGSKVDVIAVGTLPLHLPSGLVLNLNNCYLVPALSMNIISGSCLMQDGYSFKSENNGCSIYMSNVFYGHAPEMNGLFLLNLDSSDTHVHNIDAKRIKLNDNSTYMWHCRLGHIGVKRMKKLHSDGLLESLDFESLDRCEACLMGKMTKTPFSGTMERATDLLEIIHTDVCGPMSVASRGGYRYVLTFTDDLSRYGYIYFMKHKSETFEKFKEFQSEVENQRNKKIKFLRSDRGGEYLSYEFGMHLKKCGILSQLTPPGTPQRNETAAFTLNRAPSKSVETTPYELWFGKKPKLSFLKVWGCDAYVKKLQPDKLEPKAEKCVFIGYPKETIGYTFYHRSEGKIFVAKNGSFLEKEFLTKEVTGRKVELDEVDEPSLIDQSSAVPEEVPAQPAPIGEEANDDDHETSNEEATEPRRSTRERTTPDWYDPCLNVMIVDDNDEDPATYEEAMMSPDSNKWQEAMKSEMGSMYDNKVWTLVDLPDSRKAVENKWIFKRKTDADGNITVYKARLVAKGFRQIQGVDYDETFSPVAKLKSVRILLAIAAFFDYEIWQMDVKTAFLNGDIEEELYMVQPKGFVDPKNADKVCKLQRSIYGLKQASRSWNLRFDRVIKDFGFIRTHGEACIYKKVSGSSVAFLILYVDDILLIGNDIELLSSVKGYLNKSFSMKDLGEAAYILGIKIYRDRSRRLIGLSQSTYLDKILKKFRMDESKKGFLPMLPGKVLSKTQGPATADERERMSKIPYASAVGSIMYAMLCTRPDIAHAVSLTSRYQSDPGMEHWTAVKNILKYLKRTKDMFLCYGGDQELVVTSYTDASWNTDPDDSKSQSGYVFILNGAAVSWSSSKQCTVAKSSTESEYIAASEASSEAVWMKRFIVELGVVPSALDPLVIYCDNTGAIANAKEPRSHKKLKHIKLHFHSIREYIEDGEVEICKMAPPTRSTNQDAMMQMLQMMMADREAERAERQANIAALQQIAQNNQGRGNHDHPGSRLKNFQNTNPPMFSKTEEPLDADDWLQTIENNLEVAGVEAAEKVLFATHYLSGPARAWWTSARAMNAGQMMTWEDFKLKFSKYHVPQGLIKKMRDEFRELKQGRMSVVEYRDRFLTLSRYAPDETDTNEKRKERFLNGLHDEMQTVLVNIPFADLEALVDSAIQMEGKLHQANENRKRRMMNQNLSPQYSNNHGGPPKPGGNNNNNRNPNSHHNNGNNTNTNTGPRTGSNAIPVTPKDKSTINCYECGVVGHYSKECPKKLAKIAANPTAPAQQQRRFASRRNQNNNNGRFYHMTATEAQEAPQTLTTLPRRSSSNWKLSRSSQTIAIDWSSPEPRRGTRVFYTLDNLASTPSHDRRRPSTPSDPLPRRRSTPFSPVDDDDARPSDLHLIHRLAFTDASTGDYQEEEVFYQEEEEEHFDHFTNQGKLVFLQADINAS</sequence>
<evidence type="ECO:0000256" key="4">
    <source>
        <dbReference type="ARBA" id="ARBA00023180"/>
    </source>
</evidence>
<evidence type="ECO:0000313" key="11">
    <source>
        <dbReference type="Proteomes" id="UP001231189"/>
    </source>
</evidence>
<dbReference type="InterPro" id="IPR029058">
    <property type="entry name" value="AB_hydrolase_fold"/>
</dbReference>
<name>A0AAD8SVM5_LOLMU</name>
<dbReference type="InterPro" id="IPR013103">
    <property type="entry name" value="RVT_2"/>
</dbReference>
<feature type="compositionally biased region" description="Acidic residues" evidence="6">
    <location>
        <begin position="1275"/>
        <end position="1288"/>
    </location>
</feature>
<dbReference type="InterPro" id="IPR057670">
    <property type="entry name" value="SH3_retrovirus"/>
</dbReference>
<dbReference type="Pfam" id="PF00665">
    <property type="entry name" value="rve"/>
    <property type="match status" value="1"/>
</dbReference>
<feature type="region of interest" description="Disordered" evidence="6">
    <location>
        <begin position="496"/>
        <end position="528"/>
    </location>
</feature>
<dbReference type="GO" id="GO:0015074">
    <property type="term" value="P:DNA integration"/>
    <property type="evidence" value="ECO:0007669"/>
    <property type="project" value="InterPro"/>
</dbReference>
<dbReference type="InterPro" id="IPR012337">
    <property type="entry name" value="RNaseH-like_sf"/>
</dbReference>
<dbReference type="Gene3D" id="3.40.50.12670">
    <property type="match status" value="1"/>
</dbReference>
<feature type="region of interest" description="Disordered" evidence="6">
    <location>
        <begin position="2131"/>
        <end position="2187"/>
    </location>
</feature>
<evidence type="ECO:0000256" key="6">
    <source>
        <dbReference type="SAM" id="MobiDB-lite"/>
    </source>
</evidence>
<evidence type="ECO:0000256" key="3">
    <source>
        <dbReference type="ARBA" id="ARBA00022750"/>
    </source>
</evidence>
<dbReference type="InterPro" id="IPR001878">
    <property type="entry name" value="Znf_CCHC"/>
</dbReference>
<keyword evidence="3" id="KW-0378">Hydrolase</keyword>
<keyword evidence="3" id="KW-0064">Aspartyl protease</keyword>
<feature type="region of interest" description="Disordered" evidence="6">
    <location>
        <begin position="440"/>
        <end position="481"/>
    </location>
</feature>
<evidence type="ECO:0000256" key="2">
    <source>
        <dbReference type="ARBA" id="ARBA00022729"/>
    </source>
</evidence>
<dbReference type="Pfam" id="PF07727">
    <property type="entry name" value="RVT_2"/>
    <property type="match status" value="1"/>
</dbReference>
<dbReference type="SUPFAM" id="SSF57756">
    <property type="entry name" value="Retrovirus zinc finger-like domains"/>
    <property type="match status" value="2"/>
</dbReference>
<dbReference type="PROSITE" id="PS50158">
    <property type="entry name" value="ZF_CCHC"/>
    <property type="match status" value="2"/>
</dbReference>
<feature type="region of interest" description="Disordered" evidence="6">
    <location>
        <begin position="1248"/>
        <end position="1301"/>
    </location>
</feature>
<evidence type="ECO:0000259" key="8">
    <source>
        <dbReference type="PROSITE" id="PS50158"/>
    </source>
</evidence>
<dbReference type="PANTHER" id="PTHR11802:SF260">
    <property type="entry name" value="SERINE CARBOXYPEPTIDASE-LIKE 19"/>
    <property type="match status" value="1"/>
</dbReference>
<feature type="chain" id="PRO_5041952117" evidence="7">
    <location>
        <begin position="27"/>
        <end position="2301"/>
    </location>
</feature>
<keyword evidence="11" id="KW-1185">Reference proteome</keyword>
<dbReference type="PROSITE" id="PS50994">
    <property type="entry name" value="INTEGRASE"/>
    <property type="match status" value="1"/>
</dbReference>
<feature type="compositionally biased region" description="Basic and acidic residues" evidence="6">
    <location>
        <begin position="1289"/>
        <end position="1300"/>
    </location>
</feature>
<dbReference type="Pfam" id="PF00098">
    <property type="entry name" value="zf-CCHC"/>
    <property type="match status" value="2"/>
</dbReference>
<dbReference type="FunFam" id="3.40.50.12670:FF:000001">
    <property type="entry name" value="Carboxypeptidase"/>
    <property type="match status" value="1"/>
</dbReference>
<feature type="region of interest" description="Disordered" evidence="6">
    <location>
        <begin position="2049"/>
        <end position="2101"/>
    </location>
</feature>
<feature type="compositionally biased region" description="Low complexity" evidence="6">
    <location>
        <begin position="1260"/>
        <end position="1271"/>
    </location>
</feature>
<keyword evidence="5" id="KW-0863">Zinc-finger</keyword>
<dbReference type="PANTHER" id="PTHR11802">
    <property type="entry name" value="SERINE PROTEASE FAMILY S10 SERINE CARBOXYPEPTIDASE"/>
    <property type="match status" value="1"/>
</dbReference>
<feature type="compositionally biased region" description="Low complexity" evidence="6">
    <location>
        <begin position="2175"/>
        <end position="2187"/>
    </location>
</feature>
<evidence type="ECO:0000313" key="10">
    <source>
        <dbReference type="EMBL" id="KAK1665097.1"/>
    </source>
</evidence>
<feature type="compositionally biased region" description="Basic residues" evidence="6">
    <location>
        <begin position="765"/>
        <end position="779"/>
    </location>
</feature>
<feature type="region of interest" description="Disordered" evidence="6">
    <location>
        <begin position="764"/>
        <end position="790"/>
    </location>
</feature>
<keyword evidence="2 7" id="KW-0732">Signal</keyword>
<dbReference type="Pfam" id="PF14223">
    <property type="entry name" value="Retrotran_gag_2"/>
    <property type="match status" value="1"/>
</dbReference>
<feature type="signal peptide" evidence="7">
    <location>
        <begin position="1"/>
        <end position="26"/>
    </location>
</feature>
<dbReference type="Pfam" id="PF22936">
    <property type="entry name" value="Pol_BBD"/>
    <property type="match status" value="1"/>
</dbReference>
<dbReference type="InterPro" id="IPR001584">
    <property type="entry name" value="Integrase_cat-core"/>
</dbReference>
<dbReference type="GO" id="GO:0003676">
    <property type="term" value="F:nucleic acid binding"/>
    <property type="evidence" value="ECO:0007669"/>
    <property type="project" value="InterPro"/>
</dbReference>
<accession>A0AAD8SVM5</accession>
<dbReference type="Pfam" id="PF13976">
    <property type="entry name" value="gag_pre-integrs"/>
    <property type="match status" value="1"/>
</dbReference>
<feature type="domain" description="Integrase catalytic" evidence="9">
    <location>
        <begin position="1025"/>
        <end position="1142"/>
    </location>
</feature>
<dbReference type="InterPro" id="IPR054722">
    <property type="entry name" value="PolX-like_BBD"/>
</dbReference>
<dbReference type="Pfam" id="PF00450">
    <property type="entry name" value="Peptidase_S10"/>
    <property type="match status" value="1"/>
</dbReference>
<dbReference type="PRINTS" id="PR00724">
    <property type="entry name" value="CRBOXYPTASEC"/>
</dbReference>
<comment type="caution">
    <text evidence="10">The sequence shown here is derived from an EMBL/GenBank/DDBJ whole genome shotgun (WGS) entry which is preliminary data.</text>
</comment>
<dbReference type="Gene3D" id="3.30.420.10">
    <property type="entry name" value="Ribonuclease H-like superfamily/Ribonuclease H"/>
    <property type="match status" value="1"/>
</dbReference>
<feature type="compositionally biased region" description="Low complexity" evidence="6">
    <location>
        <begin position="453"/>
        <end position="462"/>
    </location>
</feature>
<dbReference type="SUPFAM" id="SSF53474">
    <property type="entry name" value="alpha/beta-Hydrolases"/>
    <property type="match status" value="1"/>
</dbReference>
<dbReference type="InterPro" id="IPR036397">
    <property type="entry name" value="RNaseH_sf"/>
</dbReference>
<dbReference type="SUPFAM" id="SSF56672">
    <property type="entry name" value="DNA/RNA polymerases"/>
    <property type="match status" value="1"/>
</dbReference>
<gene>
    <name evidence="10" type="ORF">QYE76_053256</name>
</gene>
<dbReference type="GO" id="GO:0006508">
    <property type="term" value="P:proteolysis"/>
    <property type="evidence" value="ECO:0007669"/>
    <property type="project" value="InterPro"/>
</dbReference>
<evidence type="ECO:0000256" key="5">
    <source>
        <dbReference type="PROSITE-ProRule" id="PRU00047"/>
    </source>
</evidence>
<dbReference type="InterPro" id="IPR025724">
    <property type="entry name" value="GAG-pre-integrase_dom"/>
</dbReference>
<feature type="compositionally biased region" description="Polar residues" evidence="6">
    <location>
        <begin position="2134"/>
        <end position="2153"/>
    </location>
</feature>
<protein>
    <submittedName>
        <fullName evidence="10">Uncharacterized protein</fullName>
    </submittedName>
</protein>
<dbReference type="GO" id="GO:0004190">
    <property type="term" value="F:aspartic-type endopeptidase activity"/>
    <property type="evidence" value="ECO:0007669"/>
    <property type="project" value="UniProtKB-KW"/>
</dbReference>
<dbReference type="InterPro" id="IPR001563">
    <property type="entry name" value="Peptidase_S10"/>
</dbReference>
<dbReference type="FunFam" id="3.40.50.1820:FF:000072">
    <property type="entry name" value="Serine carboxypeptidase-like 19"/>
    <property type="match status" value="1"/>
</dbReference>
<keyword evidence="3" id="KW-0645">Protease</keyword>
<dbReference type="CDD" id="cd09272">
    <property type="entry name" value="RNase_HI_RT_Ty1"/>
    <property type="match status" value="1"/>
</dbReference>
<dbReference type="Gene3D" id="3.40.50.1820">
    <property type="entry name" value="alpha/beta hydrolase"/>
    <property type="match status" value="1"/>
</dbReference>
<dbReference type="Pfam" id="PF03732">
    <property type="entry name" value="Retrotrans_gag"/>
    <property type="match status" value="1"/>
</dbReference>
<dbReference type="InterPro" id="IPR005162">
    <property type="entry name" value="Retrotrans_gag_dom"/>
</dbReference>
<dbReference type="GO" id="GO:0008270">
    <property type="term" value="F:zinc ion binding"/>
    <property type="evidence" value="ECO:0007669"/>
    <property type="project" value="UniProtKB-KW"/>
</dbReference>
<dbReference type="InterPro" id="IPR043502">
    <property type="entry name" value="DNA/RNA_pol_sf"/>
</dbReference>
<evidence type="ECO:0000256" key="7">
    <source>
        <dbReference type="SAM" id="SignalP"/>
    </source>
</evidence>
<keyword evidence="5" id="KW-0862">Zinc</keyword>
<comment type="similarity">
    <text evidence="1">Belongs to the peptidase S10 family.</text>
</comment>
<dbReference type="EMBL" id="JAUUTY010000003">
    <property type="protein sequence ID" value="KAK1665097.1"/>
    <property type="molecule type" value="Genomic_DNA"/>
</dbReference>
<dbReference type="Proteomes" id="UP001231189">
    <property type="component" value="Unassembled WGS sequence"/>
</dbReference>
<keyword evidence="4" id="KW-0325">Glycoprotein</keyword>
<dbReference type="GO" id="GO:0016747">
    <property type="term" value="F:acyltransferase activity, transferring groups other than amino-acyl groups"/>
    <property type="evidence" value="ECO:0007669"/>
    <property type="project" value="TreeGrafter"/>
</dbReference>
<dbReference type="GO" id="GO:0019748">
    <property type="term" value="P:secondary metabolic process"/>
    <property type="evidence" value="ECO:0007669"/>
    <property type="project" value="TreeGrafter"/>
</dbReference>
<feature type="domain" description="CCHC-type" evidence="8">
    <location>
        <begin position="2108"/>
        <end position="2123"/>
    </location>
</feature>
<feature type="region of interest" description="Disordered" evidence="6">
    <location>
        <begin position="2210"/>
        <end position="2247"/>
    </location>
</feature>
<evidence type="ECO:0000256" key="1">
    <source>
        <dbReference type="ARBA" id="ARBA00009431"/>
    </source>
</evidence>
<proteinExistence type="inferred from homology"/>
<feature type="compositionally biased region" description="Low complexity" evidence="6">
    <location>
        <begin position="2054"/>
        <end position="2094"/>
    </location>
</feature>
<dbReference type="InterPro" id="IPR036875">
    <property type="entry name" value="Znf_CCHC_sf"/>
</dbReference>
<feature type="domain" description="CCHC-type" evidence="8">
    <location>
        <begin position="798"/>
        <end position="813"/>
    </location>
</feature>
<dbReference type="Pfam" id="PF25597">
    <property type="entry name" value="SH3_retrovirus"/>
    <property type="match status" value="1"/>
</dbReference>
<organism evidence="10 11">
    <name type="scientific">Lolium multiflorum</name>
    <name type="common">Italian ryegrass</name>
    <name type="synonym">Lolium perenne subsp. multiflorum</name>
    <dbReference type="NCBI Taxonomy" id="4521"/>
    <lineage>
        <taxon>Eukaryota</taxon>
        <taxon>Viridiplantae</taxon>
        <taxon>Streptophyta</taxon>
        <taxon>Embryophyta</taxon>
        <taxon>Tracheophyta</taxon>
        <taxon>Spermatophyta</taxon>
        <taxon>Magnoliopsida</taxon>
        <taxon>Liliopsida</taxon>
        <taxon>Poales</taxon>
        <taxon>Poaceae</taxon>
        <taxon>BOP clade</taxon>
        <taxon>Pooideae</taxon>
        <taxon>Poodae</taxon>
        <taxon>Poeae</taxon>
        <taxon>Poeae Chloroplast Group 2 (Poeae type)</taxon>
        <taxon>Loliodinae</taxon>
        <taxon>Loliinae</taxon>
        <taxon>Lolium</taxon>
    </lineage>
</organism>
<dbReference type="GO" id="GO:0004185">
    <property type="term" value="F:serine-type carboxypeptidase activity"/>
    <property type="evidence" value="ECO:0007669"/>
    <property type="project" value="InterPro"/>
</dbReference>
<reference evidence="10" key="1">
    <citation type="submission" date="2023-07" db="EMBL/GenBank/DDBJ databases">
        <title>A chromosome-level genome assembly of Lolium multiflorum.</title>
        <authorList>
            <person name="Chen Y."/>
            <person name="Copetti D."/>
            <person name="Kolliker R."/>
            <person name="Studer B."/>
        </authorList>
    </citation>
    <scope>NUCLEOTIDE SEQUENCE</scope>
    <source>
        <strain evidence="10">02402/16</strain>
        <tissue evidence="10">Leaf</tissue>
    </source>
</reference>
<evidence type="ECO:0000259" key="9">
    <source>
        <dbReference type="PROSITE" id="PS50994"/>
    </source>
</evidence>
<dbReference type="SUPFAM" id="SSF53098">
    <property type="entry name" value="Ribonuclease H-like"/>
    <property type="match status" value="1"/>
</dbReference>
<dbReference type="SMART" id="SM00343">
    <property type="entry name" value="ZnF_C2HC"/>
    <property type="match status" value="2"/>
</dbReference>
<keyword evidence="5" id="KW-0479">Metal-binding</keyword>